<evidence type="ECO:0000313" key="3">
    <source>
        <dbReference type="Proteomes" id="UP000023152"/>
    </source>
</evidence>
<dbReference type="InterPro" id="IPR036322">
    <property type="entry name" value="WD40_repeat_dom_sf"/>
</dbReference>
<dbReference type="SMART" id="SM00320">
    <property type="entry name" value="WD40"/>
    <property type="match status" value="2"/>
</dbReference>
<feature type="repeat" description="WD" evidence="1">
    <location>
        <begin position="267"/>
        <end position="303"/>
    </location>
</feature>
<dbReference type="AlphaFoldDB" id="X6MIA5"/>
<reference evidence="2 3" key="1">
    <citation type="journal article" date="2013" name="Curr. Biol.">
        <title>The Genome of the Foraminiferan Reticulomyxa filosa.</title>
        <authorList>
            <person name="Glockner G."/>
            <person name="Hulsmann N."/>
            <person name="Schleicher M."/>
            <person name="Noegel A.A."/>
            <person name="Eichinger L."/>
            <person name="Gallinger C."/>
            <person name="Pawlowski J."/>
            <person name="Sierra R."/>
            <person name="Euteneuer U."/>
            <person name="Pillet L."/>
            <person name="Moustafa A."/>
            <person name="Platzer M."/>
            <person name="Groth M."/>
            <person name="Szafranski K."/>
            <person name="Schliwa M."/>
        </authorList>
    </citation>
    <scope>NUCLEOTIDE SEQUENCE [LARGE SCALE GENOMIC DNA]</scope>
</reference>
<dbReference type="EMBL" id="ASPP01020785">
    <property type="protein sequence ID" value="ETO13172.1"/>
    <property type="molecule type" value="Genomic_DNA"/>
</dbReference>
<dbReference type="InterPro" id="IPR001680">
    <property type="entry name" value="WD40_rpt"/>
</dbReference>
<dbReference type="InterPro" id="IPR015943">
    <property type="entry name" value="WD40/YVTN_repeat-like_dom_sf"/>
</dbReference>
<keyword evidence="1" id="KW-0853">WD repeat</keyword>
<dbReference type="Gene3D" id="2.130.10.10">
    <property type="entry name" value="YVTN repeat-like/Quinoprotein amine dehydrogenase"/>
    <property type="match status" value="1"/>
</dbReference>
<name>X6MIA5_RETFI</name>
<organism evidence="2 3">
    <name type="scientific">Reticulomyxa filosa</name>
    <dbReference type="NCBI Taxonomy" id="46433"/>
    <lineage>
        <taxon>Eukaryota</taxon>
        <taxon>Sar</taxon>
        <taxon>Rhizaria</taxon>
        <taxon>Retaria</taxon>
        <taxon>Foraminifera</taxon>
        <taxon>Monothalamids</taxon>
        <taxon>Reticulomyxidae</taxon>
        <taxon>Reticulomyxa</taxon>
    </lineage>
</organism>
<comment type="caution">
    <text evidence="2">The sequence shown here is derived from an EMBL/GenBank/DDBJ whole genome shotgun (WGS) entry which is preliminary data.</text>
</comment>
<gene>
    <name evidence="2" type="ORF">RFI_24206</name>
</gene>
<dbReference type="SUPFAM" id="SSF50978">
    <property type="entry name" value="WD40 repeat-like"/>
    <property type="match status" value="1"/>
</dbReference>
<accession>X6MIA5</accession>
<sequence length="303" mass="35082">MKMSLSALDEIVNFVESSQVEKEPEERELTPEKRNYSFLKDPIINRRNRAIQAIYQFLTEEGLFWTISELEKECGLPHHSKFYETGGTLLEALDVHESYQHSITENTEVDESVIRKQQLLLNLKQISSTVMNDPICNKLFYEINEVDNANLLCMDLFYYRGDDHGNGSNENIAKNKFGVVVGSASKKLVFLEISKNNANVFTHTRIATFSDLKGPPLYVRCETVYRKYLVCGCMDGSIYVIEHDPMEAEKDKDKEQSKKRLLNYQLITGHTKYVVMVKWSFDAKYIISASHDYSIRIFKLRTK</sequence>
<dbReference type="PROSITE" id="PS50082">
    <property type="entry name" value="WD_REPEATS_2"/>
    <property type="match status" value="1"/>
</dbReference>
<dbReference type="Pfam" id="PF00400">
    <property type="entry name" value="WD40"/>
    <property type="match status" value="1"/>
</dbReference>
<dbReference type="PROSITE" id="PS50896">
    <property type="entry name" value="LISH"/>
    <property type="match status" value="1"/>
</dbReference>
<keyword evidence="3" id="KW-1185">Reference proteome</keyword>
<evidence type="ECO:0000256" key="1">
    <source>
        <dbReference type="PROSITE-ProRule" id="PRU00221"/>
    </source>
</evidence>
<protein>
    <submittedName>
        <fullName evidence="2">Uncharacterized protein</fullName>
    </submittedName>
</protein>
<dbReference type="PROSITE" id="PS50294">
    <property type="entry name" value="WD_REPEATS_REGION"/>
    <property type="match status" value="1"/>
</dbReference>
<proteinExistence type="predicted"/>
<evidence type="ECO:0000313" key="2">
    <source>
        <dbReference type="EMBL" id="ETO13172.1"/>
    </source>
</evidence>
<dbReference type="Proteomes" id="UP000023152">
    <property type="component" value="Unassembled WGS sequence"/>
</dbReference>
<dbReference type="InterPro" id="IPR006594">
    <property type="entry name" value="LisH"/>
</dbReference>